<dbReference type="EnsemblPlants" id="Ma04_t03200.1">
    <property type="protein sequence ID" value="Ma04_p03200.1"/>
    <property type="gene ID" value="Ma04_g03200"/>
</dbReference>
<dbReference type="Proteomes" id="UP000012960">
    <property type="component" value="Unplaced"/>
</dbReference>
<organism evidence="3 4">
    <name type="scientific">Musa acuminata subsp. malaccensis</name>
    <name type="common">Wild banana</name>
    <name type="synonym">Musa malaccensis</name>
    <dbReference type="NCBI Taxonomy" id="214687"/>
    <lineage>
        <taxon>Eukaryota</taxon>
        <taxon>Viridiplantae</taxon>
        <taxon>Streptophyta</taxon>
        <taxon>Embryophyta</taxon>
        <taxon>Tracheophyta</taxon>
        <taxon>Spermatophyta</taxon>
        <taxon>Magnoliopsida</taxon>
        <taxon>Liliopsida</taxon>
        <taxon>Zingiberales</taxon>
        <taxon>Musaceae</taxon>
        <taxon>Musa</taxon>
    </lineage>
</organism>
<reference evidence="3" key="2">
    <citation type="submission" date="2021-05" db="UniProtKB">
        <authorList>
            <consortium name="EnsemblPlants"/>
        </authorList>
    </citation>
    <scope>IDENTIFICATION</scope>
    <source>
        <strain evidence="3">subsp. malaccensis</strain>
    </source>
</reference>
<accession>A0A804IKH9</accession>
<feature type="transmembrane region" description="Helical" evidence="1">
    <location>
        <begin position="21"/>
        <end position="39"/>
    </location>
</feature>
<evidence type="ECO:0000256" key="1">
    <source>
        <dbReference type="SAM" id="Phobius"/>
    </source>
</evidence>
<dbReference type="InParanoid" id="A0A804IKH9"/>
<keyword evidence="1" id="KW-1133">Transmembrane helix</keyword>
<name>A0A804IKH9_MUSAM</name>
<keyword evidence="1" id="KW-0812">Transmembrane</keyword>
<proteinExistence type="predicted"/>
<reference evidence="2" key="1">
    <citation type="submission" date="2021-03" db="EMBL/GenBank/DDBJ databases">
        <authorList>
            <consortium name="Genoscope - CEA"/>
            <person name="William W."/>
        </authorList>
    </citation>
    <scope>NUCLEOTIDE SEQUENCE</scope>
    <source>
        <strain evidence="2">Doubled-haploid Pahang</strain>
    </source>
</reference>
<protein>
    <submittedName>
        <fullName evidence="2">(wild Malaysian banana) hypothetical protein</fullName>
    </submittedName>
</protein>
<sequence length="40" mass="4995">MHYCTIWSQIIRINIMYEICKYIYIYMMNLVGIITNMYHT</sequence>
<evidence type="ECO:0000313" key="3">
    <source>
        <dbReference type="EnsemblPlants" id="Ma04_p03200.1"/>
    </source>
</evidence>
<keyword evidence="4" id="KW-1185">Reference proteome</keyword>
<evidence type="ECO:0000313" key="2">
    <source>
        <dbReference type="EMBL" id="CAG1841060.1"/>
    </source>
</evidence>
<dbReference type="AlphaFoldDB" id="A0A804IKH9"/>
<keyword evidence="1" id="KW-0472">Membrane</keyword>
<dbReference type="Gramene" id="Ma04_t03200.1">
    <property type="protein sequence ID" value="Ma04_p03200.1"/>
    <property type="gene ID" value="Ma04_g03200"/>
</dbReference>
<evidence type="ECO:0000313" key="4">
    <source>
        <dbReference type="Proteomes" id="UP000012960"/>
    </source>
</evidence>
<gene>
    <name evidence="2" type="ORF">GSMUA_108540.1</name>
</gene>
<dbReference type="EMBL" id="HG996469">
    <property type="protein sequence ID" value="CAG1841060.1"/>
    <property type="molecule type" value="Genomic_DNA"/>
</dbReference>